<evidence type="ECO:0000313" key="3">
    <source>
        <dbReference type="Proteomes" id="UP001589797"/>
    </source>
</evidence>
<evidence type="ECO:0000313" key="2">
    <source>
        <dbReference type="EMBL" id="MFC0263138.1"/>
    </source>
</evidence>
<organism evidence="2 3">
    <name type="scientific">Fontibacter flavus</name>
    <dbReference type="NCBI Taxonomy" id="654838"/>
    <lineage>
        <taxon>Bacteria</taxon>
        <taxon>Pseudomonadati</taxon>
        <taxon>Bacteroidota</taxon>
        <taxon>Cytophagia</taxon>
        <taxon>Cytophagales</taxon>
        <taxon>Cyclobacteriaceae</taxon>
        <taxon>Fontibacter</taxon>
    </lineage>
</organism>
<keyword evidence="3" id="KW-1185">Reference proteome</keyword>
<feature type="repeat" description="TPR" evidence="1">
    <location>
        <begin position="62"/>
        <end position="95"/>
    </location>
</feature>
<name>A0ABV6FTD4_9BACT</name>
<evidence type="ECO:0008006" key="4">
    <source>
        <dbReference type="Google" id="ProtNLM"/>
    </source>
</evidence>
<dbReference type="EMBL" id="JBHLWI010000029">
    <property type="protein sequence ID" value="MFC0263138.1"/>
    <property type="molecule type" value="Genomic_DNA"/>
</dbReference>
<dbReference type="PROSITE" id="PS50005">
    <property type="entry name" value="TPR"/>
    <property type="match status" value="1"/>
</dbReference>
<comment type="caution">
    <text evidence="2">The sequence shown here is derived from an EMBL/GenBank/DDBJ whole genome shotgun (WGS) entry which is preliminary data.</text>
</comment>
<dbReference type="InterPro" id="IPR019734">
    <property type="entry name" value="TPR_rpt"/>
</dbReference>
<protein>
    <recommendedName>
        <fullName evidence="4">Tetratricopeptide repeat-containing protein</fullName>
    </recommendedName>
</protein>
<accession>A0ABV6FTD4</accession>
<dbReference type="SUPFAM" id="SSF48452">
    <property type="entry name" value="TPR-like"/>
    <property type="match status" value="1"/>
</dbReference>
<dbReference type="InterPro" id="IPR011990">
    <property type="entry name" value="TPR-like_helical_dom_sf"/>
</dbReference>
<sequence>MDRSILAMGIVLMLTWPNIVYAQSPKSLPEVDRLTYELYQQKNWDGLITEANKALDQGMDYYYLRVRLGIAYYEKQNYHLAVRHFDNAHQMNDAEDYVKEYLYFAYLFSGRQADAKVLASRFPPSLQRKTATDQWSFVEGIDLAYNYTGIADPSILDNFTSDVPLDRDGTQFIPRQHHYFFLGLQHHLSPRLSFYHGYSNLQVSHLRYIQASSEAITENDFPSNLHQYYAAANLLVAKGLTLSGGIHFINSSFETITQVVSGSPGRPTIRSIPSRVINNDLVAFASLYKRFDFITVGAAYYRGTVADFIQNQTDLRLTLYPLGNLNLYTITTASHQNQDFRDGNVINRTLVDQQIGVKVSNWLWAEAYGTFGEMDNFFLKDGLVIFNRMDIVKQRLGGRLIFLPAPKWSLTLDYTYMNNQSQFIQVPFTGEDFNQKKYQIHSITAISSWKF</sequence>
<gene>
    <name evidence="2" type="ORF">ACFFIP_10630</name>
</gene>
<reference evidence="2 3" key="1">
    <citation type="submission" date="2024-09" db="EMBL/GenBank/DDBJ databases">
        <authorList>
            <person name="Sun Q."/>
            <person name="Mori K."/>
        </authorList>
    </citation>
    <scope>NUCLEOTIDE SEQUENCE [LARGE SCALE GENOMIC DNA]</scope>
    <source>
        <strain evidence="2 3">CCM 7650</strain>
    </source>
</reference>
<dbReference type="Gene3D" id="1.25.40.10">
    <property type="entry name" value="Tetratricopeptide repeat domain"/>
    <property type="match status" value="1"/>
</dbReference>
<dbReference type="RefSeq" id="WP_382387607.1">
    <property type="nucleotide sequence ID" value="NZ_JBHLWI010000029.1"/>
</dbReference>
<keyword evidence="1" id="KW-0802">TPR repeat</keyword>
<dbReference type="Proteomes" id="UP001589797">
    <property type="component" value="Unassembled WGS sequence"/>
</dbReference>
<proteinExistence type="predicted"/>
<evidence type="ECO:0000256" key="1">
    <source>
        <dbReference type="PROSITE-ProRule" id="PRU00339"/>
    </source>
</evidence>